<feature type="transmembrane region" description="Helical" evidence="9">
    <location>
        <begin position="248"/>
        <end position="264"/>
    </location>
</feature>
<reference evidence="10 11" key="1">
    <citation type="submission" date="2016-02" db="EMBL/GenBank/DDBJ databases">
        <authorList>
            <person name="Wen L."/>
            <person name="He K."/>
            <person name="Yang H."/>
        </authorList>
    </citation>
    <scope>NUCLEOTIDE SEQUENCE [LARGE SCALE GENOMIC DNA]</scope>
    <source>
        <strain evidence="10 11">DSM 22607</strain>
    </source>
</reference>
<dbReference type="Pfam" id="PF02653">
    <property type="entry name" value="BPD_transp_2"/>
    <property type="match status" value="1"/>
</dbReference>
<dbReference type="OrthoDB" id="9789111at2"/>
<proteinExistence type="predicted"/>
<evidence type="ECO:0000313" key="10">
    <source>
        <dbReference type="EMBL" id="KXK65072.1"/>
    </source>
</evidence>
<dbReference type="KEGG" id="cmiu:B1H56_03680"/>
<keyword evidence="2" id="KW-0813">Transport</keyword>
<feature type="transmembrane region" description="Helical" evidence="9">
    <location>
        <begin position="99"/>
        <end position="120"/>
    </location>
</feature>
<sequence>MSEERALKKKSGLNFKDQRILLAFVIVGIVIVVSIINPKFIELKNIIQIFQQISVMGILTMAMALLLISGGIDLSIGNLMVLSAICMSTLIASGVALPLAILVGIIVAIACGALNGFIIAKSKCVPLIISLGTSQIFYGISLTISGGRIMSFNGTLDAIGSTKIADVFPVMLFFLIAMIFVAYVLLNRTKYGRRLVAIGGNEKNAYLSGINVDMHKIGIYIISGLFCGVAAIVFSARLDSVSASAGSGYELNALTAAIIGGITFEGGRGTISGAFLGCLFMGVVTNAMNILRVESYTQTIVTGIIIVIAVVLSNINNLRKN</sequence>
<keyword evidence="6 9" id="KW-1133">Transmembrane helix</keyword>
<evidence type="ECO:0000256" key="4">
    <source>
        <dbReference type="ARBA" id="ARBA00022519"/>
    </source>
</evidence>
<organism evidence="10 11">
    <name type="scientific">Christensenella minuta</name>
    <dbReference type="NCBI Taxonomy" id="626937"/>
    <lineage>
        <taxon>Bacteria</taxon>
        <taxon>Bacillati</taxon>
        <taxon>Bacillota</taxon>
        <taxon>Clostridia</taxon>
        <taxon>Christensenellales</taxon>
        <taxon>Christensenellaceae</taxon>
        <taxon>Christensenella</taxon>
    </lineage>
</organism>
<dbReference type="PATRIC" id="fig|626937.4.peg.2287"/>
<comment type="caution">
    <text evidence="10">The sequence shown here is derived from an EMBL/GenBank/DDBJ whole genome shotgun (WGS) entry which is preliminary data.</text>
</comment>
<comment type="subcellular location">
    <subcellularLocation>
        <location evidence="1">Cell membrane</location>
        <topology evidence="1">Multi-pass membrane protein</topology>
    </subcellularLocation>
</comment>
<dbReference type="GO" id="GO:0022857">
    <property type="term" value="F:transmembrane transporter activity"/>
    <property type="evidence" value="ECO:0007669"/>
    <property type="project" value="InterPro"/>
</dbReference>
<evidence type="ECO:0000256" key="7">
    <source>
        <dbReference type="ARBA" id="ARBA00023136"/>
    </source>
</evidence>
<dbReference type="EMBL" id="LSZW01000063">
    <property type="protein sequence ID" value="KXK65072.1"/>
    <property type="molecule type" value="Genomic_DNA"/>
</dbReference>
<evidence type="ECO:0000313" key="11">
    <source>
        <dbReference type="Proteomes" id="UP000070366"/>
    </source>
</evidence>
<evidence type="ECO:0000256" key="9">
    <source>
        <dbReference type="SAM" id="Phobius"/>
    </source>
</evidence>
<dbReference type="CDD" id="cd06579">
    <property type="entry name" value="TM_PBP1_transp_AraH_like"/>
    <property type="match status" value="1"/>
</dbReference>
<keyword evidence="3" id="KW-1003">Cell membrane</keyword>
<evidence type="ECO:0000256" key="6">
    <source>
        <dbReference type="ARBA" id="ARBA00022989"/>
    </source>
</evidence>
<protein>
    <recommendedName>
        <fullName evidence="8">Autoinducer 2 import system permease protein LsrD</fullName>
    </recommendedName>
</protein>
<feature type="transmembrane region" description="Helical" evidence="9">
    <location>
        <begin position="49"/>
        <end position="68"/>
    </location>
</feature>
<keyword evidence="7 9" id="KW-0472">Membrane</keyword>
<feature type="transmembrane region" description="Helical" evidence="9">
    <location>
        <begin position="75"/>
        <end position="93"/>
    </location>
</feature>
<evidence type="ECO:0000256" key="8">
    <source>
        <dbReference type="ARBA" id="ARBA00039381"/>
    </source>
</evidence>
<accession>A0A136Q332</accession>
<dbReference type="Proteomes" id="UP000070366">
    <property type="component" value="Unassembled WGS sequence"/>
</dbReference>
<dbReference type="InterPro" id="IPR001851">
    <property type="entry name" value="ABC_transp_permease"/>
</dbReference>
<evidence type="ECO:0000256" key="1">
    <source>
        <dbReference type="ARBA" id="ARBA00004651"/>
    </source>
</evidence>
<dbReference type="PANTHER" id="PTHR32196:SF71">
    <property type="entry name" value="AUTOINDUCER 2 IMPORT SYSTEM PERMEASE PROTEIN LSRD"/>
    <property type="match status" value="1"/>
</dbReference>
<feature type="transmembrane region" description="Helical" evidence="9">
    <location>
        <begin position="296"/>
        <end position="315"/>
    </location>
</feature>
<evidence type="ECO:0000256" key="5">
    <source>
        <dbReference type="ARBA" id="ARBA00022692"/>
    </source>
</evidence>
<keyword evidence="4" id="KW-0997">Cell inner membrane</keyword>
<feature type="transmembrane region" description="Helical" evidence="9">
    <location>
        <begin position="217"/>
        <end position="236"/>
    </location>
</feature>
<evidence type="ECO:0000256" key="3">
    <source>
        <dbReference type="ARBA" id="ARBA00022475"/>
    </source>
</evidence>
<keyword evidence="5 9" id="KW-0812">Transmembrane</keyword>
<name>A0A136Q332_9FIRM</name>
<feature type="transmembrane region" description="Helical" evidence="9">
    <location>
        <begin position="167"/>
        <end position="186"/>
    </location>
</feature>
<feature type="transmembrane region" description="Helical" evidence="9">
    <location>
        <begin position="20"/>
        <end position="37"/>
    </location>
</feature>
<keyword evidence="11" id="KW-1185">Reference proteome</keyword>
<dbReference type="RefSeq" id="WP_066518833.1">
    <property type="nucleotide sequence ID" value="NZ_CABMOF010000001.1"/>
</dbReference>
<feature type="transmembrane region" description="Helical" evidence="9">
    <location>
        <begin position="271"/>
        <end position="290"/>
    </location>
</feature>
<evidence type="ECO:0000256" key="2">
    <source>
        <dbReference type="ARBA" id="ARBA00022448"/>
    </source>
</evidence>
<dbReference type="GO" id="GO:0005886">
    <property type="term" value="C:plasma membrane"/>
    <property type="evidence" value="ECO:0007669"/>
    <property type="project" value="UniProtKB-SubCell"/>
</dbReference>
<gene>
    <name evidence="10" type="ORF">HMPREF3293_02329</name>
</gene>
<dbReference type="STRING" id="626937.HMPREF3293_02329"/>
<dbReference type="AlphaFoldDB" id="A0A136Q332"/>
<dbReference type="PANTHER" id="PTHR32196">
    <property type="entry name" value="ABC TRANSPORTER PERMEASE PROTEIN YPHD-RELATED-RELATED"/>
    <property type="match status" value="1"/>
</dbReference>
<feature type="transmembrane region" description="Helical" evidence="9">
    <location>
        <begin position="127"/>
        <end position="147"/>
    </location>
</feature>